<accession>A0A2T6ZJJ5</accession>
<sequence>MTNKKRLDGRGSRNNSQTIRYRFSQTLYEAKQVEWSRGYLSAIAKGKAMGLNSGRNTGFMPAHK</sequence>
<evidence type="ECO:0000313" key="1">
    <source>
        <dbReference type="EMBL" id="PUU75669.1"/>
    </source>
</evidence>
<dbReference type="EMBL" id="NESQ01000219">
    <property type="protein sequence ID" value="PUU75669.1"/>
    <property type="molecule type" value="Genomic_DNA"/>
</dbReference>
<dbReference type="Proteomes" id="UP000244722">
    <property type="component" value="Unassembled WGS sequence"/>
</dbReference>
<protein>
    <submittedName>
        <fullName evidence="1">Uncharacterized protein</fullName>
    </submittedName>
</protein>
<gene>
    <name evidence="1" type="ORF">B9Z19DRAFT_993584</name>
</gene>
<proteinExistence type="predicted"/>
<name>A0A2T6ZJJ5_TUBBO</name>
<organism evidence="1 2">
    <name type="scientific">Tuber borchii</name>
    <name type="common">White truffle</name>
    <dbReference type="NCBI Taxonomy" id="42251"/>
    <lineage>
        <taxon>Eukaryota</taxon>
        <taxon>Fungi</taxon>
        <taxon>Dikarya</taxon>
        <taxon>Ascomycota</taxon>
        <taxon>Pezizomycotina</taxon>
        <taxon>Pezizomycetes</taxon>
        <taxon>Pezizales</taxon>
        <taxon>Tuberaceae</taxon>
        <taxon>Tuber</taxon>
    </lineage>
</organism>
<evidence type="ECO:0000313" key="2">
    <source>
        <dbReference type="Proteomes" id="UP000244722"/>
    </source>
</evidence>
<comment type="caution">
    <text evidence="1">The sequence shown here is derived from an EMBL/GenBank/DDBJ whole genome shotgun (WGS) entry which is preliminary data.</text>
</comment>
<reference evidence="1 2" key="1">
    <citation type="submission" date="2017-04" db="EMBL/GenBank/DDBJ databases">
        <title>Draft genome sequence of Tuber borchii Vittad., a whitish edible truffle.</title>
        <authorList>
            <consortium name="DOE Joint Genome Institute"/>
            <person name="Murat C."/>
            <person name="Kuo A."/>
            <person name="Barry K.W."/>
            <person name="Clum A."/>
            <person name="Dockter R.B."/>
            <person name="Fauchery L."/>
            <person name="Iotti M."/>
            <person name="Kohler A."/>
            <person name="Labutti K."/>
            <person name="Lindquist E.A."/>
            <person name="Lipzen A."/>
            <person name="Ohm R.A."/>
            <person name="Wang M."/>
            <person name="Grigoriev I.V."/>
            <person name="Zambonelli A."/>
            <person name="Martin F.M."/>
        </authorList>
    </citation>
    <scope>NUCLEOTIDE SEQUENCE [LARGE SCALE GENOMIC DNA]</scope>
    <source>
        <strain evidence="1 2">Tbo3840</strain>
    </source>
</reference>
<dbReference type="AlphaFoldDB" id="A0A2T6ZJJ5"/>
<dbReference type="OrthoDB" id="5304480at2759"/>
<keyword evidence="2" id="KW-1185">Reference proteome</keyword>